<evidence type="ECO:0000313" key="7">
    <source>
        <dbReference type="EMBL" id="KND90699.1"/>
    </source>
</evidence>
<gene>
    <name evidence="7" type="ORF">TOPH_04593</name>
</gene>
<dbReference type="Gene3D" id="1.20.1250.20">
    <property type="entry name" value="MFS general substrate transporter like domains"/>
    <property type="match status" value="1"/>
</dbReference>
<comment type="caution">
    <text evidence="7">The sequence shown here is derived from an EMBL/GenBank/DDBJ whole genome shotgun (WGS) entry which is preliminary data.</text>
</comment>
<evidence type="ECO:0000256" key="4">
    <source>
        <dbReference type="ARBA" id="ARBA00022989"/>
    </source>
</evidence>
<dbReference type="Proteomes" id="UP000036947">
    <property type="component" value="Unassembled WGS sequence"/>
</dbReference>
<comment type="similarity">
    <text evidence="2">Belongs to the major facilitator superfamily. Sugar transporter (TC 2.A.1.1) family.</text>
</comment>
<evidence type="ECO:0000256" key="1">
    <source>
        <dbReference type="ARBA" id="ARBA00004141"/>
    </source>
</evidence>
<dbReference type="InterPro" id="IPR050360">
    <property type="entry name" value="MFS_Sugar_Transporters"/>
</dbReference>
<protein>
    <recommendedName>
        <fullName evidence="6">Major facilitator superfamily (MFS) profile domain-containing protein</fullName>
    </recommendedName>
</protein>
<comment type="subcellular location">
    <subcellularLocation>
        <location evidence="1">Membrane</location>
        <topology evidence="1">Multi-pass membrane protein</topology>
    </subcellularLocation>
</comment>
<evidence type="ECO:0000256" key="2">
    <source>
        <dbReference type="ARBA" id="ARBA00010992"/>
    </source>
</evidence>
<dbReference type="PANTHER" id="PTHR48022">
    <property type="entry name" value="PLASTIDIC GLUCOSE TRANSPORTER 4"/>
    <property type="match status" value="1"/>
</dbReference>
<keyword evidence="4" id="KW-1133">Transmembrane helix</keyword>
<dbReference type="SUPFAM" id="SSF103473">
    <property type="entry name" value="MFS general substrate transporter"/>
    <property type="match status" value="1"/>
</dbReference>
<organism evidence="7 8">
    <name type="scientific">Tolypocladium ophioglossoides (strain CBS 100239)</name>
    <name type="common">Snaketongue truffleclub</name>
    <name type="synonym">Elaphocordyceps ophioglossoides</name>
    <dbReference type="NCBI Taxonomy" id="1163406"/>
    <lineage>
        <taxon>Eukaryota</taxon>
        <taxon>Fungi</taxon>
        <taxon>Dikarya</taxon>
        <taxon>Ascomycota</taxon>
        <taxon>Pezizomycotina</taxon>
        <taxon>Sordariomycetes</taxon>
        <taxon>Hypocreomycetidae</taxon>
        <taxon>Hypocreales</taxon>
        <taxon>Ophiocordycipitaceae</taxon>
        <taxon>Tolypocladium</taxon>
    </lineage>
</organism>
<evidence type="ECO:0000313" key="8">
    <source>
        <dbReference type="Proteomes" id="UP000036947"/>
    </source>
</evidence>
<evidence type="ECO:0000256" key="3">
    <source>
        <dbReference type="ARBA" id="ARBA00022692"/>
    </source>
</evidence>
<name>A0A0L0N9M2_TOLOC</name>
<dbReference type="InterPro" id="IPR005828">
    <property type="entry name" value="MFS_sugar_transport-like"/>
</dbReference>
<dbReference type="PANTHER" id="PTHR48022:SF41">
    <property type="entry name" value="MAJOR FACILITATOR SUPERFAMILY (MFS) PROFILE DOMAIN-CONTAINING PROTEIN"/>
    <property type="match status" value="1"/>
</dbReference>
<dbReference type="EMBL" id="LFRF01000011">
    <property type="protein sequence ID" value="KND90699.1"/>
    <property type="molecule type" value="Genomic_DNA"/>
</dbReference>
<dbReference type="InterPro" id="IPR020846">
    <property type="entry name" value="MFS_dom"/>
</dbReference>
<dbReference type="GO" id="GO:0005351">
    <property type="term" value="F:carbohydrate:proton symporter activity"/>
    <property type="evidence" value="ECO:0007669"/>
    <property type="project" value="TreeGrafter"/>
</dbReference>
<dbReference type="OrthoDB" id="6612291at2759"/>
<reference evidence="7 8" key="1">
    <citation type="journal article" date="2015" name="BMC Genomics">
        <title>The genome of the truffle-parasite Tolypocladium ophioglossoides and the evolution of antifungal peptaibiotics.</title>
        <authorList>
            <person name="Quandt C.A."/>
            <person name="Bushley K.E."/>
            <person name="Spatafora J.W."/>
        </authorList>
    </citation>
    <scope>NUCLEOTIDE SEQUENCE [LARGE SCALE GENOMIC DNA]</scope>
    <source>
        <strain evidence="7 8">CBS 100239</strain>
    </source>
</reference>
<dbReference type="InterPro" id="IPR036259">
    <property type="entry name" value="MFS_trans_sf"/>
</dbReference>
<evidence type="ECO:0000256" key="5">
    <source>
        <dbReference type="ARBA" id="ARBA00023136"/>
    </source>
</evidence>
<keyword evidence="5" id="KW-0472">Membrane</keyword>
<proteinExistence type="inferred from homology"/>
<dbReference type="GO" id="GO:0016020">
    <property type="term" value="C:membrane"/>
    <property type="evidence" value="ECO:0007669"/>
    <property type="project" value="UniProtKB-SubCell"/>
</dbReference>
<evidence type="ECO:0000259" key="6">
    <source>
        <dbReference type="PROSITE" id="PS50850"/>
    </source>
</evidence>
<sequence length="153" mass="16510">MASGILMYGYDNVGIGTASAMPSFQKDFREPLNGKQTIPSFWLGIWTFTSPGASIVDAFFGGSIQNWHGWRASFALGAFICAIGEAIAYVSHLQPEIDSRRSVFLTGKAVQSCAIGMIMTTTQTYMSGIEPPGLRGPLQAFFPVFAHESFSPA</sequence>
<dbReference type="AlphaFoldDB" id="A0A0L0N9M2"/>
<feature type="domain" description="Major facilitator superfamily (MFS) profile" evidence="6">
    <location>
        <begin position="1"/>
        <end position="153"/>
    </location>
</feature>
<dbReference type="PROSITE" id="PS50850">
    <property type="entry name" value="MFS"/>
    <property type="match status" value="1"/>
</dbReference>
<keyword evidence="3" id="KW-0812">Transmembrane</keyword>
<accession>A0A0L0N9M2</accession>
<keyword evidence="8" id="KW-1185">Reference proteome</keyword>
<dbReference type="Pfam" id="PF00083">
    <property type="entry name" value="Sugar_tr"/>
    <property type="match status" value="1"/>
</dbReference>